<proteinExistence type="predicted"/>
<gene>
    <name evidence="1" type="ORF">GMD82_18890</name>
    <name evidence="2" type="ORF">GME02_19530</name>
</gene>
<dbReference type="RefSeq" id="WP_032589321.1">
    <property type="nucleotide sequence ID" value="NZ_JBDGDA010000155.1"/>
</dbReference>
<name>A0A3R6B7M1_9BACT</name>
<sequence length="328" mass="38228">MNYSEVLNPYQPLETGDFMYRYYINDREYIIYSPERNKISCLELFDFKDLSAYQLSVSIQAKVQVQSESEELKEFSFDHVCSKEDLIAYLFDITEGKTEIRKVRKVSNNEGYFLFELKSAHKIRNFYQFNPESKEYQLVFDNDICCAAIYEDVTSDVVNVCWNPVIFSILEGQTEQQNTSYLLPSSNPILCAHVCKKAQERNARINLYVGKNGMEALLFFSYYIASKGIEKSISIFSDSKQVTVEMDRWNPVTVVKLMSKMQKTINDKLRKQFGEEDEVTIYRLESVAGKSFLAFQNHPLAIDVFFRNIIPLYGLENIEYIEMPLLAK</sequence>
<evidence type="ECO:0000313" key="1">
    <source>
        <dbReference type="EMBL" id="MTU41471.1"/>
    </source>
</evidence>
<reference evidence="3 4" key="1">
    <citation type="journal article" date="2019" name="Nat. Med.">
        <title>A library of human gut bacterial isolates paired with longitudinal multiomics data enables mechanistic microbiome research.</title>
        <authorList>
            <person name="Poyet M."/>
            <person name="Groussin M."/>
            <person name="Gibbons S.M."/>
            <person name="Avila-Pacheco J."/>
            <person name="Jiang X."/>
            <person name="Kearney S.M."/>
            <person name="Perrotta A.R."/>
            <person name="Berdy B."/>
            <person name="Zhao S."/>
            <person name="Lieberman T.D."/>
            <person name="Swanson P.K."/>
            <person name="Smith M."/>
            <person name="Roesemann S."/>
            <person name="Alexander J.E."/>
            <person name="Rich S.A."/>
            <person name="Livny J."/>
            <person name="Vlamakis H."/>
            <person name="Clish C."/>
            <person name="Bullock K."/>
            <person name="Deik A."/>
            <person name="Scott J."/>
            <person name="Pierce K.A."/>
            <person name="Xavier R.J."/>
            <person name="Alm E.J."/>
        </authorList>
    </citation>
    <scope>NUCLEOTIDE SEQUENCE [LARGE SCALE GENOMIC DNA]</scope>
    <source>
        <strain evidence="2 4">BIOML-A11</strain>
        <strain evidence="1 3">BIOML-A29</strain>
    </source>
</reference>
<comment type="caution">
    <text evidence="2">The sequence shown here is derived from an EMBL/GenBank/DDBJ whole genome shotgun (WGS) entry which is preliminary data.</text>
</comment>
<protein>
    <submittedName>
        <fullName evidence="2">Uncharacterized protein</fullName>
    </submittedName>
</protein>
<organism evidence="2 4">
    <name type="scientific">Parabacteroides merdae</name>
    <dbReference type="NCBI Taxonomy" id="46503"/>
    <lineage>
        <taxon>Bacteria</taxon>
        <taxon>Pseudomonadati</taxon>
        <taxon>Bacteroidota</taxon>
        <taxon>Bacteroidia</taxon>
        <taxon>Bacteroidales</taxon>
        <taxon>Tannerellaceae</taxon>
        <taxon>Parabacteroides</taxon>
    </lineage>
</organism>
<dbReference type="Proteomes" id="UP000434916">
    <property type="component" value="Unassembled WGS sequence"/>
</dbReference>
<evidence type="ECO:0000313" key="4">
    <source>
        <dbReference type="Proteomes" id="UP000482671"/>
    </source>
</evidence>
<dbReference type="AlphaFoldDB" id="A0A3R6B7M1"/>
<dbReference type="Proteomes" id="UP000482671">
    <property type="component" value="Unassembled WGS sequence"/>
</dbReference>
<dbReference type="EMBL" id="WNDD01000034">
    <property type="protein sequence ID" value="MTV03780.1"/>
    <property type="molecule type" value="Genomic_DNA"/>
</dbReference>
<evidence type="ECO:0000313" key="3">
    <source>
        <dbReference type="Proteomes" id="UP000434916"/>
    </source>
</evidence>
<accession>A0A3R6B7M1</accession>
<evidence type="ECO:0000313" key="2">
    <source>
        <dbReference type="EMBL" id="MTV03780.1"/>
    </source>
</evidence>
<dbReference type="EMBL" id="WNCN01000038">
    <property type="protein sequence ID" value="MTU41471.1"/>
    <property type="molecule type" value="Genomic_DNA"/>
</dbReference>
<keyword evidence="3" id="KW-1185">Reference proteome</keyword>